<accession>A0A0L7KR64</accession>
<dbReference type="PANTHER" id="PTHR18901">
    <property type="entry name" value="2-DEOXYGLUCOSE-6-PHOSPHATE PHOSPHATASE 2"/>
    <property type="match status" value="1"/>
</dbReference>
<dbReference type="InterPro" id="IPR023198">
    <property type="entry name" value="PGP-like_dom2"/>
</dbReference>
<dbReference type="PANTHER" id="PTHR18901:SF38">
    <property type="entry name" value="PSEUDOURIDINE-5'-PHOSPHATASE"/>
    <property type="match status" value="1"/>
</dbReference>
<dbReference type="FunFam" id="1.10.150.240:FF:000001">
    <property type="entry name" value="Haloacid dehalogenase-like hydrolase domain"/>
    <property type="match status" value="2"/>
</dbReference>
<dbReference type="AlphaFoldDB" id="A0A0L7KR64"/>
<evidence type="ECO:0000313" key="2">
    <source>
        <dbReference type="Proteomes" id="UP000037510"/>
    </source>
</evidence>
<dbReference type="GO" id="GO:0016791">
    <property type="term" value="F:phosphatase activity"/>
    <property type="evidence" value="ECO:0007669"/>
    <property type="project" value="TreeGrafter"/>
</dbReference>
<dbReference type="InterPro" id="IPR023214">
    <property type="entry name" value="HAD_sf"/>
</dbReference>
<dbReference type="Gene3D" id="3.40.50.1000">
    <property type="entry name" value="HAD superfamily/HAD-like"/>
    <property type="match status" value="1"/>
</dbReference>
<dbReference type="SFLD" id="SFLDG01129">
    <property type="entry name" value="C1.5:_HAD__Beta-PGM__Phosphata"/>
    <property type="match status" value="1"/>
</dbReference>
<dbReference type="SUPFAM" id="SSF56784">
    <property type="entry name" value="HAD-like"/>
    <property type="match status" value="1"/>
</dbReference>
<name>A0A0L7KR64_OPEBR</name>
<dbReference type="STRING" id="104452.A0A0L7KR64"/>
<protein>
    <submittedName>
        <fullName evidence="1">2-deoxyglucose-6-phosphate phosphatase</fullName>
    </submittedName>
</protein>
<dbReference type="InterPro" id="IPR036412">
    <property type="entry name" value="HAD-like_sf"/>
</dbReference>
<reference evidence="1 2" key="1">
    <citation type="journal article" date="2015" name="Genome Biol. Evol.">
        <title>The genome of winter moth (Operophtera brumata) provides a genomic perspective on sexual dimorphism and phenology.</title>
        <authorList>
            <person name="Derks M.F."/>
            <person name="Smit S."/>
            <person name="Salis L."/>
            <person name="Schijlen E."/>
            <person name="Bossers A."/>
            <person name="Mateman C."/>
            <person name="Pijl A.S."/>
            <person name="de Ridder D."/>
            <person name="Groenen M.A."/>
            <person name="Visser M.E."/>
            <person name="Megens H.J."/>
        </authorList>
    </citation>
    <scope>NUCLEOTIDE SEQUENCE [LARGE SCALE GENOMIC DNA]</scope>
    <source>
        <strain evidence="1">WM2013NL</strain>
        <tissue evidence="1">Head and thorax</tissue>
    </source>
</reference>
<dbReference type="Gene3D" id="1.10.150.240">
    <property type="entry name" value="Putative phosphatase, domain 2"/>
    <property type="match status" value="2"/>
</dbReference>
<dbReference type="Proteomes" id="UP000037510">
    <property type="component" value="Unassembled WGS sequence"/>
</dbReference>
<sequence>MAYKPVTHVLFDMDGLILKHLYTIVFQKIVSKFGKEYTWELKMRLMGFQALETANIIVEELELPMTADEFIAESTLHMQTLFPDTEVLPGAKRLIEHLHKHKIPIGLATSSSIESYELKTNKHHRELFSLFPYKTFGTSDPEVKRGKPYPDIFLCLVLEDAVNGVRAARAAGMQVVMVPDPRVDEALAAEATLLLDSLEQFKPELPSLSRLSIYLHLAGRGDTYIDTEDLYSIGFQKVASRYGKEFTFALKCKIMGQQSREFSKMIIDELELPLTVDEFIRETREIFDQLFTDCTVMSGKKVDEFIRETREIFDQLFPDCTVMSGKKVDEFIRETREIFDQLFPDCTVMSGKKVDEFIRETREIFDQLFPECTVMSGKKVDEFIRETREIFDQLFPDCTIET</sequence>
<evidence type="ECO:0000313" key="1">
    <source>
        <dbReference type="EMBL" id="KOB65504.1"/>
    </source>
</evidence>
<proteinExistence type="predicted"/>
<organism evidence="1 2">
    <name type="scientific">Operophtera brumata</name>
    <name type="common">Winter moth</name>
    <name type="synonym">Phalaena brumata</name>
    <dbReference type="NCBI Taxonomy" id="104452"/>
    <lineage>
        <taxon>Eukaryota</taxon>
        <taxon>Metazoa</taxon>
        <taxon>Ecdysozoa</taxon>
        <taxon>Arthropoda</taxon>
        <taxon>Hexapoda</taxon>
        <taxon>Insecta</taxon>
        <taxon>Pterygota</taxon>
        <taxon>Neoptera</taxon>
        <taxon>Endopterygota</taxon>
        <taxon>Lepidoptera</taxon>
        <taxon>Glossata</taxon>
        <taxon>Ditrysia</taxon>
        <taxon>Geometroidea</taxon>
        <taxon>Geometridae</taxon>
        <taxon>Larentiinae</taxon>
        <taxon>Operophtera</taxon>
    </lineage>
</organism>
<dbReference type="SFLD" id="SFLDS00003">
    <property type="entry name" value="Haloacid_Dehalogenase"/>
    <property type="match status" value="1"/>
</dbReference>
<dbReference type="Pfam" id="PF00702">
    <property type="entry name" value="Hydrolase"/>
    <property type="match status" value="1"/>
</dbReference>
<keyword evidence="2" id="KW-1185">Reference proteome</keyword>
<comment type="caution">
    <text evidence="1">The sequence shown here is derived from an EMBL/GenBank/DDBJ whole genome shotgun (WGS) entry which is preliminary data.</text>
</comment>
<gene>
    <name evidence="1" type="ORF">OBRU01_18752</name>
</gene>
<dbReference type="EMBL" id="JTDY01007038">
    <property type="protein sequence ID" value="KOB65504.1"/>
    <property type="molecule type" value="Genomic_DNA"/>
</dbReference>